<evidence type="ECO:0000256" key="1">
    <source>
        <dbReference type="SAM" id="SignalP"/>
    </source>
</evidence>
<reference evidence="2 3" key="1">
    <citation type="submission" date="2014-11" db="EMBL/GenBank/DDBJ databases">
        <title>Genetic blueprint of the zoonotic pathogen Toxocara canis.</title>
        <authorList>
            <person name="Zhu X.-Q."/>
            <person name="Korhonen P.K."/>
            <person name="Cai H."/>
            <person name="Young N.D."/>
            <person name="Nejsum P."/>
            <person name="von Samson-Himmelstjerna G."/>
            <person name="Boag P.R."/>
            <person name="Tan P."/>
            <person name="Li Q."/>
            <person name="Min J."/>
            <person name="Yang Y."/>
            <person name="Wang X."/>
            <person name="Fang X."/>
            <person name="Hall R.S."/>
            <person name="Hofmann A."/>
            <person name="Sternberg P.W."/>
            <person name="Jex A.R."/>
            <person name="Gasser R.B."/>
        </authorList>
    </citation>
    <scope>NUCLEOTIDE SEQUENCE [LARGE SCALE GENOMIC DNA]</scope>
    <source>
        <strain evidence="2">PN_DK_2014</strain>
    </source>
</reference>
<dbReference type="EMBL" id="JPKZ01000785">
    <property type="protein sequence ID" value="KHN85464.1"/>
    <property type="molecule type" value="Genomic_DNA"/>
</dbReference>
<evidence type="ECO:0000313" key="3">
    <source>
        <dbReference type="Proteomes" id="UP000031036"/>
    </source>
</evidence>
<feature type="chain" id="PRO_5002095605" description="Secreted protein" evidence="1">
    <location>
        <begin position="21"/>
        <end position="111"/>
    </location>
</feature>
<sequence length="111" mass="12883">MLSYSLIVILLKFFFYILEAKCLVHFSGERYSLCTALLIRWAVVFRRARFQMVLLEGEMAIIWRSDSALETNFCDLGVFLSFFSGLLADLFYDGGKLCGRECFFSNAYRNI</sequence>
<organism evidence="2 3">
    <name type="scientific">Toxocara canis</name>
    <name type="common">Canine roundworm</name>
    <dbReference type="NCBI Taxonomy" id="6265"/>
    <lineage>
        <taxon>Eukaryota</taxon>
        <taxon>Metazoa</taxon>
        <taxon>Ecdysozoa</taxon>
        <taxon>Nematoda</taxon>
        <taxon>Chromadorea</taxon>
        <taxon>Rhabditida</taxon>
        <taxon>Spirurina</taxon>
        <taxon>Ascaridomorpha</taxon>
        <taxon>Ascaridoidea</taxon>
        <taxon>Toxocaridae</taxon>
        <taxon>Toxocara</taxon>
    </lineage>
</organism>
<accession>A0A0B2VVL0</accession>
<proteinExistence type="predicted"/>
<name>A0A0B2VVL0_TOXCA</name>
<protein>
    <recommendedName>
        <fullName evidence="4">Secreted protein</fullName>
    </recommendedName>
</protein>
<keyword evidence="1" id="KW-0732">Signal</keyword>
<evidence type="ECO:0000313" key="2">
    <source>
        <dbReference type="EMBL" id="KHN85464.1"/>
    </source>
</evidence>
<dbReference type="AlphaFoldDB" id="A0A0B2VVL0"/>
<dbReference type="Proteomes" id="UP000031036">
    <property type="component" value="Unassembled WGS sequence"/>
</dbReference>
<keyword evidence="3" id="KW-1185">Reference proteome</keyword>
<feature type="signal peptide" evidence="1">
    <location>
        <begin position="1"/>
        <end position="20"/>
    </location>
</feature>
<comment type="caution">
    <text evidence="2">The sequence shown here is derived from an EMBL/GenBank/DDBJ whole genome shotgun (WGS) entry which is preliminary data.</text>
</comment>
<evidence type="ECO:0008006" key="4">
    <source>
        <dbReference type="Google" id="ProtNLM"/>
    </source>
</evidence>
<gene>
    <name evidence="2" type="ORF">Tcan_04987</name>
</gene>